<sequence length="388" mass="44010">MEIFVLLFLNAILAVGLYVGITAQVTKRIRTHMIRKINDEIRTLVDEIQNETESHLELLNSKVQAYKVLVQKSEPLESRLQEILKKLESFPNVEKILHEDPDPFVQERSMLAEEISHVSDSVEEVREQENYANELLTLIREKQKERKEVIEKSVSELAGTSLDPSVGYIYKSNVPESLHSVSKNPKEAKISEKPKSDSRSKKPPVDSDSTTVNILKNFGKSLKSAIGWMDTSELMEKPDGNKIPRPMYNQSSTFDVSLDQDPFLGAPFSEPGENTGSLRSKSEYTTEPDTKIEFGKLKIRDHKKPIEEDFGRVLEREMSGRKVQKADSIKISAEAALVDLGSEATKIEKVVFLLKKGYTHAEISEALDLALGEVDIIERFRLERNRRV</sequence>
<accession>A0A2M9ZMC1</accession>
<protein>
    <submittedName>
        <fullName evidence="5">Uncharacterized protein</fullName>
    </submittedName>
</protein>
<dbReference type="AlphaFoldDB" id="A0A2M9ZMC1"/>
<keyword evidence="6" id="KW-1185">Reference proteome</keyword>
<feature type="transmembrane region" description="Helical" evidence="3">
    <location>
        <begin position="6"/>
        <end position="26"/>
    </location>
</feature>
<keyword evidence="3" id="KW-1133">Transmembrane helix</keyword>
<feature type="coiled-coil region" evidence="1">
    <location>
        <begin position="125"/>
        <end position="152"/>
    </location>
</feature>
<dbReference type="EMBL" id="NPDY01000005">
    <property type="protein sequence ID" value="PJZ70038.1"/>
    <property type="molecule type" value="Genomic_DNA"/>
</dbReference>
<keyword evidence="1" id="KW-0175">Coiled coil</keyword>
<evidence type="ECO:0000313" key="6">
    <source>
        <dbReference type="Proteomes" id="UP000231962"/>
    </source>
</evidence>
<evidence type="ECO:0000256" key="3">
    <source>
        <dbReference type="SAM" id="Phobius"/>
    </source>
</evidence>
<name>A0A2M9ZMC1_9LEPT</name>
<feature type="region of interest" description="Disordered" evidence="2">
    <location>
        <begin position="178"/>
        <end position="211"/>
    </location>
</feature>
<feature type="compositionally biased region" description="Basic and acidic residues" evidence="2">
    <location>
        <begin position="184"/>
        <end position="205"/>
    </location>
</feature>
<gene>
    <name evidence="4" type="ORF">CH360_07315</name>
    <name evidence="5" type="ORF">CH373_09570</name>
</gene>
<evidence type="ECO:0000313" key="7">
    <source>
        <dbReference type="Proteomes" id="UP000231990"/>
    </source>
</evidence>
<comment type="caution">
    <text evidence="5">The sequence shown here is derived from an EMBL/GenBank/DDBJ whole genome shotgun (WGS) entry which is preliminary data.</text>
</comment>
<dbReference type="OrthoDB" id="341693at2"/>
<organism evidence="5 7">
    <name type="scientific">Leptospira perolatii</name>
    <dbReference type="NCBI Taxonomy" id="2023191"/>
    <lineage>
        <taxon>Bacteria</taxon>
        <taxon>Pseudomonadati</taxon>
        <taxon>Spirochaetota</taxon>
        <taxon>Spirochaetia</taxon>
        <taxon>Leptospirales</taxon>
        <taxon>Leptospiraceae</taxon>
        <taxon>Leptospira</taxon>
    </lineage>
</organism>
<dbReference type="EMBL" id="NPDZ01000005">
    <property type="protein sequence ID" value="PJZ73226.1"/>
    <property type="molecule type" value="Genomic_DNA"/>
</dbReference>
<reference evidence="6 7" key="1">
    <citation type="submission" date="2017-07" db="EMBL/GenBank/DDBJ databases">
        <title>Leptospira spp. isolated from tropical soils.</title>
        <authorList>
            <person name="Thibeaux R."/>
            <person name="Iraola G."/>
            <person name="Ferres I."/>
            <person name="Bierque E."/>
            <person name="Girault D."/>
            <person name="Soupe-Gilbert M.-E."/>
            <person name="Picardeau M."/>
            <person name="Goarant C."/>
        </authorList>
    </citation>
    <scope>NUCLEOTIDE SEQUENCE [LARGE SCALE GENOMIC DNA]</scope>
    <source>
        <strain evidence="5 7">FH1-B-B1</strain>
        <strain evidence="4 6">FH1-B-C1</strain>
    </source>
</reference>
<keyword evidence="3" id="KW-0472">Membrane</keyword>
<evidence type="ECO:0000313" key="4">
    <source>
        <dbReference type="EMBL" id="PJZ70038.1"/>
    </source>
</evidence>
<dbReference type="Proteomes" id="UP000231962">
    <property type="component" value="Unassembled WGS sequence"/>
</dbReference>
<evidence type="ECO:0000313" key="5">
    <source>
        <dbReference type="EMBL" id="PJZ73226.1"/>
    </source>
</evidence>
<keyword evidence="3" id="KW-0812">Transmembrane</keyword>
<dbReference type="Proteomes" id="UP000231990">
    <property type="component" value="Unassembled WGS sequence"/>
</dbReference>
<evidence type="ECO:0000256" key="2">
    <source>
        <dbReference type="SAM" id="MobiDB-lite"/>
    </source>
</evidence>
<dbReference type="RefSeq" id="WP_100713375.1">
    <property type="nucleotide sequence ID" value="NZ_NPDY01000005.1"/>
</dbReference>
<evidence type="ECO:0000256" key="1">
    <source>
        <dbReference type="SAM" id="Coils"/>
    </source>
</evidence>
<proteinExistence type="predicted"/>